<evidence type="ECO:0000259" key="1">
    <source>
        <dbReference type="Pfam" id="PF23125"/>
    </source>
</evidence>
<comment type="caution">
    <text evidence="2">The sequence shown here is derived from an EMBL/GenBank/DDBJ whole genome shotgun (WGS) entry which is preliminary data.</text>
</comment>
<proteinExistence type="predicted"/>
<dbReference type="AlphaFoldDB" id="A0A6G4WKD4"/>
<keyword evidence="3" id="KW-1185">Reference proteome</keyword>
<sequence length="228" mass="25185">MTGSSDLGNEIPAELSSSVLKELQRVLVHYNKAARERSSISSCIEAKETAVTRPLPPADELTALAFEFVHRFAAEAARRLDVNAREAASSTVQAADAPGSVVPEAQNHQRDGMRIEDWAGQIAGPTHLEKHFGIPRSTLHWWQRHNDVIALRKGARKHVFPLAQFIDGRPTPGIRQVLASISNPRLAWMWLIRPSPLLNSRVPIEMLRKDLTEEVASAARAFSLIAPS</sequence>
<evidence type="ECO:0000313" key="2">
    <source>
        <dbReference type="EMBL" id="NGO54547.1"/>
    </source>
</evidence>
<evidence type="ECO:0000313" key="3">
    <source>
        <dbReference type="Proteomes" id="UP001642900"/>
    </source>
</evidence>
<dbReference type="EMBL" id="JAAKZF010000056">
    <property type="protein sequence ID" value="NGO54547.1"/>
    <property type="molecule type" value="Genomic_DNA"/>
</dbReference>
<dbReference type="InterPro" id="IPR056312">
    <property type="entry name" value="Xre-MbcA-ParS_M"/>
</dbReference>
<dbReference type="Pfam" id="PF23125">
    <property type="entry name" value="Xre-MbcA-ParS_M"/>
    <property type="match status" value="1"/>
</dbReference>
<dbReference type="Proteomes" id="UP001642900">
    <property type="component" value="Unassembled WGS sequence"/>
</dbReference>
<reference evidence="2 3" key="1">
    <citation type="submission" date="2020-02" db="EMBL/GenBank/DDBJ databases">
        <title>Genome sequence of strain CCNWXJ40-4.</title>
        <authorList>
            <person name="Gao J."/>
            <person name="Sun J."/>
        </authorList>
    </citation>
    <scope>NUCLEOTIDE SEQUENCE [LARGE SCALE GENOMIC DNA]</scope>
    <source>
        <strain evidence="2 3">CCNWXJ 40-4</strain>
    </source>
</reference>
<organism evidence="2 3">
    <name type="scientific">Allomesorhizobium camelthorni</name>
    <dbReference type="NCBI Taxonomy" id="475069"/>
    <lineage>
        <taxon>Bacteria</taxon>
        <taxon>Pseudomonadati</taxon>
        <taxon>Pseudomonadota</taxon>
        <taxon>Alphaproteobacteria</taxon>
        <taxon>Hyphomicrobiales</taxon>
        <taxon>Phyllobacteriaceae</taxon>
        <taxon>Allomesorhizobium</taxon>
    </lineage>
</organism>
<name>A0A6G4WKD4_9HYPH</name>
<gene>
    <name evidence="2" type="ORF">G6N73_26040</name>
</gene>
<accession>A0A6G4WKD4</accession>
<feature type="domain" description="Antitoxin Xre/MbcA/ParS-like middle" evidence="1">
    <location>
        <begin position="122"/>
        <end position="170"/>
    </location>
</feature>
<dbReference type="RefSeq" id="WP_165032884.1">
    <property type="nucleotide sequence ID" value="NZ_JAAKZF010000056.1"/>
</dbReference>
<protein>
    <recommendedName>
        <fullName evidence="1">Antitoxin Xre/MbcA/ParS-like middle domain-containing protein</fullName>
    </recommendedName>
</protein>